<evidence type="ECO:0000256" key="2">
    <source>
        <dbReference type="SAM" id="SignalP"/>
    </source>
</evidence>
<organism evidence="3">
    <name type="scientific">Chromera velia CCMP2878</name>
    <dbReference type="NCBI Taxonomy" id="1169474"/>
    <lineage>
        <taxon>Eukaryota</taxon>
        <taxon>Sar</taxon>
        <taxon>Alveolata</taxon>
        <taxon>Colpodellida</taxon>
        <taxon>Chromeraceae</taxon>
        <taxon>Chromera</taxon>
    </lineage>
</organism>
<sequence length="513" mass="57638">MILLQLFVCSLCCLLVCTAEVQQQANDELLLSLQQEIEKSQSQKDGGFIPFVGFETRKGSWDSDIQLNFHGPFGQAWRRQVKCPDNNAFVPLWVSTMLVEAYKRGTPNLPPPSDESISLAVKLMDAYMDKNIDKGSGILFFWPQTYQKDKETWHAQPDNLSKIFDLRDVVKKFPDFIKNALYKIPVVGTIIKNFIEERSWPSAMRNVFNVPPDFDDSFVNLGLGALLKEQRKEFPQSWAAFEGMNGNNWMASRALVQFAYRPESDDFDQSVLDPRTYFWIREFLWEKTGQVEGGLFLPSTWVSNVTLDSILSEKGIFVPLHVNNVDLTVAVNVHSALTAAALANPVSSASSSEATEKEEGEGELPGWFNEEVLKVYTGATDLMVWSFSSPKSLIFDRRDIVQLYYPSIYNFLWLATRSFAEIETRLSPPSSSSLNRQGGRGGGSIPKELLKMRDALEAPLRVNATNYLLREARVTTAVTAKQGRKVKGDALPRNDLGVPFWKVDGEGEGEGDA</sequence>
<proteinExistence type="predicted"/>
<protein>
    <submittedName>
        <fullName evidence="3">Uncharacterized protein</fullName>
    </submittedName>
</protein>
<accession>A0A0G4HNK2</accession>
<evidence type="ECO:0000256" key="1">
    <source>
        <dbReference type="SAM" id="MobiDB-lite"/>
    </source>
</evidence>
<evidence type="ECO:0000313" key="3">
    <source>
        <dbReference type="EMBL" id="CEM45817.1"/>
    </source>
</evidence>
<dbReference type="AlphaFoldDB" id="A0A0G4HNK2"/>
<feature type="non-terminal residue" evidence="3">
    <location>
        <position position="513"/>
    </location>
</feature>
<keyword evidence="2" id="KW-0732">Signal</keyword>
<feature type="signal peptide" evidence="2">
    <location>
        <begin position="1"/>
        <end position="18"/>
    </location>
</feature>
<feature type="chain" id="PRO_5005191652" evidence="2">
    <location>
        <begin position="19"/>
        <end position="513"/>
    </location>
</feature>
<reference evidence="3" key="1">
    <citation type="submission" date="2014-11" db="EMBL/GenBank/DDBJ databases">
        <authorList>
            <person name="Otto D Thomas"/>
            <person name="Naeem Raeece"/>
        </authorList>
    </citation>
    <scope>NUCLEOTIDE SEQUENCE</scope>
</reference>
<gene>
    <name evidence="3" type="ORF">Cvel_29564</name>
</gene>
<name>A0A0G4HNK2_9ALVE</name>
<dbReference type="EMBL" id="CDMZ01003290">
    <property type="protein sequence ID" value="CEM45817.1"/>
    <property type="molecule type" value="Genomic_DNA"/>
</dbReference>
<dbReference type="VEuPathDB" id="CryptoDB:Cvel_29564"/>
<feature type="region of interest" description="Disordered" evidence="1">
    <location>
        <begin position="426"/>
        <end position="446"/>
    </location>
</feature>